<evidence type="ECO:0000256" key="7">
    <source>
        <dbReference type="ARBA" id="ARBA00024722"/>
    </source>
</evidence>
<evidence type="ECO:0000256" key="1">
    <source>
        <dbReference type="ARBA" id="ARBA00005417"/>
    </source>
</evidence>
<proteinExistence type="inferred from homology"/>
<evidence type="ECO:0000313" key="10">
    <source>
        <dbReference type="Proteomes" id="UP000051380"/>
    </source>
</evidence>
<keyword evidence="6" id="KW-0067">ATP-binding</keyword>
<dbReference type="InterPro" id="IPR017871">
    <property type="entry name" value="ABC_transporter-like_CS"/>
</dbReference>
<dbReference type="InterPro" id="IPR003439">
    <property type="entry name" value="ABC_transporter-like_ATP-bd"/>
</dbReference>
<evidence type="ECO:0000256" key="4">
    <source>
        <dbReference type="ARBA" id="ARBA00022737"/>
    </source>
</evidence>
<dbReference type="Proteomes" id="UP000051380">
    <property type="component" value="Unassembled WGS sequence"/>
</dbReference>
<dbReference type="InterPro" id="IPR003593">
    <property type="entry name" value="AAA+_ATPase"/>
</dbReference>
<reference evidence="9 10" key="1">
    <citation type="submission" date="2015-09" db="EMBL/GenBank/DDBJ databases">
        <title>Draft Genome Sequence of the Strain BR 3267 (Bradyrhizobium yuanmingense) recommended as inoculant for cowpea in Brazil.</title>
        <authorList>
            <person name="Simoes-Araujo J.L."/>
            <person name="Zilli J.E."/>
        </authorList>
    </citation>
    <scope>NUCLEOTIDE SEQUENCE [LARGE SCALE GENOMIC DNA]</scope>
    <source>
        <strain evidence="9 10">BR3267</strain>
    </source>
</reference>
<feature type="domain" description="ABC transporter" evidence="8">
    <location>
        <begin position="253"/>
        <end position="493"/>
    </location>
</feature>
<dbReference type="PROSITE" id="PS00211">
    <property type="entry name" value="ABC_TRANSPORTER_1"/>
    <property type="match status" value="1"/>
</dbReference>
<keyword evidence="5" id="KW-0547">Nucleotide-binding</keyword>
<evidence type="ECO:0000256" key="6">
    <source>
        <dbReference type="ARBA" id="ARBA00022840"/>
    </source>
</evidence>
<evidence type="ECO:0000256" key="2">
    <source>
        <dbReference type="ARBA" id="ARBA00022448"/>
    </source>
</evidence>
<dbReference type="PANTHER" id="PTHR43790:SF9">
    <property type="entry name" value="GALACTOFURANOSE TRANSPORTER ATP-BINDING PROTEIN YTFR"/>
    <property type="match status" value="1"/>
</dbReference>
<evidence type="ECO:0000313" key="9">
    <source>
        <dbReference type="EMBL" id="KRP89529.1"/>
    </source>
</evidence>
<evidence type="ECO:0000259" key="8">
    <source>
        <dbReference type="PROSITE" id="PS50893"/>
    </source>
</evidence>
<feature type="domain" description="ABC transporter" evidence="8">
    <location>
        <begin position="6"/>
        <end position="242"/>
    </location>
</feature>
<evidence type="ECO:0000256" key="5">
    <source>
        <dbReference type="ARBA" id="ARBA00022741"/>
    </source>
</evidence>
<keyword evidence="4" id="KW-0677">Repeat</keyword>
<dbReference type="CDD" id="cd03215">
    <property type="entry name" value="ABC_Carb_Monos_II"/>
    <property type="match status" value="1"/>
</dbReference>
<sequence length="507" mass="54514">MSSEIIKISGLRKSYGPIEVLKGVDLSFREGEIHAFIGANGAGKSTLLGCLSGATTPSSGEIVLNGESFVHLTPRLAIRKGVAIIYQHFQVIEGLSVADNIFLGDEITKWGIVDRGTQVEQARRLLTRLNADIDPNLPLERLSIGERQIVEIARALHLHPKVLILDEPTAALSDREMESLHNVVRQLAKQERLAIVYVTHLLDEIEQIADVVTVLRDGAVVWTKPSSAAPVEEIARAIAPRLARSARSRKGSAAGEAIVRLTDYRSDFTGPVNLDLRRGEIVGLYGLLGSGRTDLVESLAGARKRVGGVYELGGGAVQLGDPSEALAKGVALVASDRNQQSLFGELSALDNLLMPHYAGIARKRSRQNSLFDQAAESLNLVPRTPKLAGSRFSGGNAQKLVMGRWLLPDLGTRVLLLDEPTQGVDIGAREDLYRLLSQFVAGGGAVVVASSDPAEIVAISDRVLILAHGQQIALLDGEIHEDQIVQLAHQSKAVIGGRRQQAAITVR</sequence>
<evidence type="ECO:0000256" key="3">
    <source>
        <dbReference type="ARBA" id="ARBA00022597"/>
    </source>
</evidence>
<dbReference type="SUPFAM" id="SSF52540">
    <property type="entry name" value="P-loop containing nucleoside triphosphate hydrolases"/>
    <property type="match status" value="2"/>
</dbReference>
<organism evidence="9 10">
    <name type="scientific">Bradyrhizobium yuanmingense</name>
    <dbReference type="NCBI Taxonomy" id="108015"/>
    <lineage>
        <taxon>Bacteria</taxon>
        <taxon>Pseudomonadati</taxon>
        <taxon>Pseudomonadota</taxon>
        <taxon>Alphaproteobacteria</taxon>
        <taxon>Hyphomicrobiales</taxon>
        <taxon>Nitrobacteraceae</taxon>
        <taxon>Bradyrhizobium</taxon>
    </lineage>
</organism>
<comment type="similarity">
    <text evidence="1">Belongs to the ABC transporter superfamily.</text>
</comment>
<dbReference type="PANTHER" id="PTHR43790">
    <property type="entry name" value="CARBOHYDRATE TRANSPORT ATP-BINDING PROTEIN MG119-RELATED"/>
    <property type="match status" value="1"/>
</dbReference>
<dbReference type="PROSITE" id="PS50893">
    <property type="entry name" value="ABC_TRANSPORTER_2"/>
    <property type="match status" value="2"/>
</dbReference>
<protein>
    <recommendedName>
        <fullName evidence="8">ABC transporter domain-containing protein</fullName>
    </recommendedName>
</protein>
<comment type="function">
    <text evidence="7">Involved in beta-(1--&gt;2)glucan export. Transmembrane domains (TMD) form a pore in the inner membrane and the ATP-binding domain (NBD) is responsible for energy generation.</text>
</comment>
<dbReference type="AlphaFoldDB" id="A0A0R3BW22"/>
<dbReference type="InterPro" id="IPR027417">
    <property type="entry name" value="P-loop_NTPase"/>
</dbReference>
<dbReference type="CDD" id="cd03216">
    <property type="entry name" value="ABC_Carb_Monos_I"/>
    <property type="match status" value="1"/>
</dbReference>
<keyword evidence="3" id="KW-0762">Sugar transport</keyword>
<dbReference type="Pfam" id="PF00005">
    <property type="entry name" value="ABC_tran"/>
    <property type="match status" value="2"/>
</dbReference>
<dbReference type="RefSeq" id="WP_057029836.1">
    <property type="nucleotide sequence ID" value="NZ_LJYF01000039.1"/>
</dbReference>
<keyword evidence="2" id="KW-0813">Transport</keyword>
<gene>
    <name evidence="9" type="ORF">AOQ72_00105</name>
</gene>
<dbReference type="InterPro" id="IPR050107">
    <property type="entry name" value="ABC_carbohydrate_import_ATPase"/>
</dbReference>
<dbReference type="Gene3D" id="3.40.50.300">
    <property type="entry name" value="P-loop containing nucleotide triphosphate hydrolases"/>
    <property type="match status" value="2"/>
</dbReference>
<dbReference type="OrthoDB" id="9805029at2"/>
<dbReference type="EMBL" id="LJYF01000039">
    <property type="protein sequence ID" value="KRP89529.1"/>
    <property type="molecule type" value="Genomic_DNA"/>
</dbReference>
<dbReference type="GO" id="GO:0005524">
    <property type="term" value="F:ATP binding"/>
    <property type="evidence" value="ECO:0007669"/>
    <property type="project" value="UniProtKB-KW"/>
</dbReference>
<accession>A0A0R3BW22</accession>
<comment type="caution">
    <text evidence="9">The sequence shown here is derived from an EMBL/GenBank/DDBJ whole genome shotgun (WGS) entry which is preliminary data.</text>
</comment>
<dbReference type="GO" id="GO:0016887">
    <property type="term" value="F:ATP hydrolysis activity"/>
    <property type="evidence" value="ECO:0007669"/>
    <property type="project" value="InterPro"/>
</dbReference>
<name>A0A0R3BW22_9BRAD</name>
<dbReference type="SMART" id="SM00382">
    <property type="entry name" value="AAA"/>
    <property type="match status" value="2"/>
</dbReference>